<proteinExistence type="predicted"/>
<dbReference type="RefSeq" id="WP_013709552.1">
    <property type="nucleotide sequence ID" value="NC_015389.1"/>
</dbReference>
<feature type="domain" description="PTS EIIB type-4" evidence="8">
    <location>
        <begin position="1"/>
        <end position="162"/>
    </location>
</feature>
<sequence length="162" mass="18332">MAIIDTRIDDRLIHGQVCSFWIPEYSLDRIVIVDDAIAQDETRKTALRFGCPERCKLSIFNATKAADKFSQQIDRGTRVMILTGHPQPILAMVQNGFKVDHVTVGNMSTKSNANQIRKTVFVSAEEWQAFHRLALAGIPIFNQMIPTDARENITDLFQSEHC</sequence>
<dbReference type="GO" id="GO:0009401">
    <property type="term" value="P:phosphoenolpyruvate-dependent sugar phosphotransferase system"/>
    <property type="evidence" value="ECO:0007669"/>
    <property type="project" value="UniProtKB-KW"/>
</dbReference>
<evidence type="ECO:0000313" key="10">
    <source>
        <dbReference type="Proteomes" id="UP000006851"/>
    </source>
</evidence>
<keyword evidence="10" id="KW-1185">Reference proteome</keyword>
<evidence type="ECO:0000256" key="5">
    <source>
        <dbReference type="ARBA" id="ARBA00022679"/>
    </source>
</evidence>
<dbReference type="GO" id="GO:0016301">
    <property type="term" value="F:kinase activity"/>
    <property type="evidence" value="ECO:0007669"/>
    <property type="project" value="UniProtKB-KW"/>
</dbReference>
<dbReference type="STRING" id="700015.Corgl_1714"/>
<keyword evidence="2" id="KW-0813">Transport</keyword>
<evidence type="ECO:0000313" key="9">
    <source>
        <dbReference type="EMBL" id="AEB07810.1"/>
    </source>
</evidence>
<name>F2NB59_CORGP</name>
<comment type="subcellular location">
    <subcellularLocation>
        <location evidence="1">Cytoplasm</location>
    </subcellularLocation>
</comment>
<organism evidence="9 10">
    <name type="scientific">Coriobacterium glomerans (strain ATCC 49209 / DSM 20642 / JCM 10262 / PW2)</name>
    <dbReference type="NCBI Taxonomy" id="700015"/>
    <lineage>
        <taxon>Bacteria</taxon>
        <taxon>Bacillati</taxon>
        <taxon>Actinomycetota</taxon>
        <taxon>Coriobacteriia</taxon>
        <taxon>Coriobacteriales</taxon>
        <taxon>Coriobacteriaceae</taxon>
        <taxon>Coriobacterium</taxon>
    </lineage>
</organism>
<evidence type="ECO:0000256" key="3">
    <source>
        <dbReference type="ARBA" id="ARBA00022490"/>
    </source>
</evidence>
<keyword evidence="5" id="KW-0808">Transferase</keyword>
<dbReference type="Proteomes" id="UP000006851">
    <property type="component" value="Chromosome"/>
</dbReference>
<dbReference type="SUPFAM" id="SSF52728">
    <property type="entry name" value="PTS IIb component"/>
    <property type="match status" value="1"/>
</dbReference>
<keyword evidence="4" id="KW-0762">Sugar transport</keyword>
<dbReference type="InterPro" id="IPR036667">
    <property type="entry name" value="PTS_IIB_sorbose-sp_sf"/>
</dbReference>
<dbReference type="GO" id="GO:0008982">
    <property type="term" value="F:protein-N(PI)-phosphohistidine-sugar phosphotransferase activity"/>
    <property type="evidence" value="ECO:0007669"/>
    <property type="project" value="InterPro"/>
</dbReference>
<dbReference type="Pfam" id="PF03830">
    <property type="entry name" value="PTSIIB_sorb"/>
    <property type="match status" value="1"/>
</dbReference>
<dbReference type="AlphaFoldDB" id="F2NB59"/>
<evidence type="ECO:0000256" key="6">
    <source>
        <dbReference type="ARBA" id="ARBA00022683"/>
    </source>
</evidence>
<dbReference type="Gene3D" id="3.40.35.10">
    <property type="entry name" value="Phosphotransferase system, sorbose subfamily IIB component"/>
    <property type="match status" value="1"/>
</dbReference>
<evidence type="ECO:0000256" key="1">
    <source>
        <dbReference type="ARBA" id="ARBA00004496"/>
    </source>
</evidence>
<gene>
    <name evidence="9" type="ordered locus">Corgl_1714</name>
</gene>
<dbReference type="OrthoDB" id="9788818at2"/>
<evidence type="ECO:0000256" key="2">
    <source>
        <dbReference type="ARBA" id="ARBA00022448"/>
    </source>
</evidence>
<dbReference type="GO" id="GO:0005737">
    <property type="term" value="C:cytoplasm"/>
    <property type="evidence" value="ECO:0007669"/>
    <property type="project" value="UniProtKB-SubCell"/>
</dbReference>
<keyword evidence="6" id="KW-0598">Phosphotransferase system</keyword>
<dbReference type="EMBL" id="CP002628">
    <property type="protein sequence ID" value="AEB07810.1"/>
    <property type="molecule type" value="Genomic_DNA"/>
</dbReference>
<reference evidence="10" key="1">
    <citation type="journal article" date="2013" name="Stand. Genomic Sci.">
        <title>Complete genome sequence of Coriobacterium glomerans type strain (PW2(T)) from the midgut of Pyrrhocoris apterus L. (red soldier bug).</title>
        <authorList>
            <person name="Stackebrandt E."/>
            <person name="Zeytun A."/>
            <person name="Lapidus A."/>
            <person name="Nolan M."/>
            <person name="Lucas S."/>
            <person name="Hammon N."/>
            <person name="Deshpande S."/>
            <person name="Cheng J.F."/>
            <person name="Tapia R."/>
            <person name="Goodwin L.A."/>
            <person name="Pitluck S."/>
            <person name="Liolios K."/>
            <person name="Pagani I."/>
            <person name="Ivanova N."/>
            <person name="Mavromatis K."/>
            <person name="Mikhailova N."/>
            <person name="Huntemann M."/>
            <person name="Pati A."/>
            <person name="Chen A."/>
            <person name="Palaniappan K."/>
            <person name="Chang Y.J."/>
            <person name="Land M."/>
            <person name="Hauser L."/>
            <person name="Rohde M."/>
            <person name="Pukall R."/>
            <person name="Goker M."/>
            <person name="Detter J.C."/>
            <person name="Woyke T."/>
            <person name="Bristow J."/>
            <person name="Eisen J.A."/>
            <person name="Markowitz V."/>
            <person name="Hugenholtz P."/>
            <person name="Kyrpides N.C."/>
            <person name="Klenk H.P."/>
        </authorList>
    </citation>
    <scope>NUCLEOTIDE SEQUENCE</scope>
    <source>
        <strain evidence="10">ATCC 49209 / DSM 20642 / JCM 10262 / PW2</strain>
    </source>
</reference>
<dbReference type="KEGG" id="cgo:Corgl_1714"/>
<dbReference type="InterPro" id="IPR004720">
    <property type="entry name" value="PTS_IIB_sorbose-sp"/>
</dbReference>
<dbReference type="HOGENOM" id="CLU_116175_3_0_11"/>
<keyword evidence="3" id="KW-0963">Cytoplasm</keyword>
<protein>
    <submittedName>
        <fullName evidence="9">PTS system sorbose subfamily IIB component</fullName>
    </submittedName>
</protein>
<evidence type="ECO:0000256" key="7">
    <source>
        <dbReference type="ARBA" id="ARBA00022777"/>
    </source>
</evidence>
<dbReference type="eggNOG" id="COG3444">
    <property type="taxonomic scope" value="Bacteria"/>
</dbReference>
<evidence type="ECO:0000259" key="8">
    <source>
        <dbReference type="PROSITE" id="PS51101"/>
    </source>
</evidence>
<dbReference type="PROSITE" id="PS51101">
    <property type="entry name" value="PTS_EIIB_TYPE_4"/>
    <property type="match status" value="1"/>
</dbReference>
<accession>F2NB59</accession>
<evidence type="ECO:0000256" key="4">
    <source>
        <dbReference type="ARBA" id="ARBA00022597"/>
    </source>
</evidence>
<keyword evidence="7" id="KW-0418">Kinase</keyword>